<dbReference type="Proteomes" id="UP000181951">
    <property type="component" value="Unassembled WGS sequence"/>
</dbReference>
<protein>
    <submittedName>
        <fullName evidence="3">Ketosteroid isomerase-related protein</fullName>
    </submittedName>
</protein>
<reference evidence="3 4" key="1">
    <citation type="submission" date="2016-10" db="EMBL/GenBank/DDBJ databases">
        <authorList>
            <person name="de Groot N.N."/>
        </authorList>
    </citation>
    <scope>NUCLEOTIDE SEQUENCE [LARGE SCALE GENOMIC DNA]</scope>
    <source>
        <strain evidence="3 4">CGMCC 4.2026</strain>
    </source>
</reference>
<gene>
    <name evidence="3" type="ORF">SAMN05216267_100259</name>
</gene>
<dbReference type="InterPro" id="IPR032710">
    <property type="entry name" value="NTF2-like_dom_sf"/>
</dbReference>
<sequence>MRPDDDKEGTEPMTEQTEGTRALRVAHDFYAALQAKDVDAFAGLWEPDAVYRVPVTPDGVPGEFTGRDTIAAAVGQFFTLFGDTRITWDAEPMADSRKVLATWTMEIDLLAGGTYRNRGASIFRTAGDRIAEYTEYVDTAAFLGLFAANSATAQRFFALLHDRDIDAWGELWHDRGTVSLPQPVAGLRPRIEGRDDIVAAYRRLFAACETFDAELTGVHPAVNSDAVCVQYTLHAKLATGAVYTNNHTAVLRFRDGLVSDYRDAFSPRPFGEVIDALRQRTS</sequence>
<name>A0A1H8E8R5_9ACTN</name>
<keyword evidence="4" id="KW-1185">Reference proteome</keyword>
<dbReference type="GO" id="GO:0016853">
    <property type="term" value="F:isomerase activity"/>
    <property type="evidence" value="ECO:0007669"/>
    <property type="project" value="UniProtKB-KW"/>
</dbReference>
<organism evidence="3 4">
    <name type="scientific">Actinacidiphila rubida</name>
    <dbReference type="NCBI Taxonomy" id="310780"/>
    <lineage>
        <taxon>Bacteria</taxon>
        <taxon>Bacillati</taxon>
        <taxon>Actinomycetota</taxon>
        <taxon>Actinomycetes</taxon>
        <taxon>Kitasatosporales</taxon>
        <taxon>Streptomycetaceae</taxon>
        <taxon>Actinacidiphila</taxon>
    </lineage>
</organism>
<dbReference type="Gene3D" id="3.10.450.50">
    <property type="match status" value="2"/>
</dbReference>
<feature type="region of interest" description="Disordered" evidence="1">
    <location>
        <begin position="1"/>
        <end position="20"/>
    </location>
</feature>
<feature type="domain" description="SnoaL-like" evidence="2">
    <location>
        <begin position="27"/>
        <end position="133"/>
    </location>
</feature>
<evidence type="ECO:0000313" key="4">
    <source>
        <dbReference type="Proteomes" id="UP000181951"/>
    </source>
</evidence>
<accession>A0A1H8E8R5</accession>
<evidence type="ECO:0000256" key="1">
    <source>
        <dbReference type="SAM" id="MobiDB-lite"/>
    </source>
</evidence>
<dbReference type="InterPro" id="IPR037401">
    <property type="entry name" value="SnoaL-like"/>
</dbReference>
<dbReference type="EMBL" id="FODD01000002">
    <property type="protein sequence ID" value="SEN15514.1"/>
    <property type="molecule type" value="Genomic_DNA"/>
</dbReference>
<dbReference type="SUPFAM" id="SSF54427">
    <property type="entry name" value="NTF2-like"/>
    <property type="match status" value="2"/>
</dbReference>
<dbReference type="AlphaFoldDB" id="A0A1H8E8R5"/>
<evidence type="ECO:0000259" key="2">
    <source>
        <dbReference type="Pfam" id="PF12680"/>
    </source>
</evidence>
<feature type="domain" description="SnoaL-like" evidence="2">
    <location>
        <begin position="153"/>
        <end position="260"/>
    </location>
</feature>
<dbReference type="STRING" id="310780.SAMN05216267_100259"/>
<keyword evidence="3" id="KW-0413">Isomerase</keyword>
<dbReference type="Pfam" id="PF12680">
    <property type="entry name" value="SnoaL_2"/>
    <property type="match status" value="2"/>
</dbReference>
<evidence type="ECO:0000313" key="3">
    <source>
        <dbReference type="EMBL" id="SEN15514.1"/>
    </source>
</evidence>
<proteinExistence type="predicted"/>